<protein>
    <recommendedName>
        <fullName evidence="4">Mobilization protein</fullName>
    </recommendedName>
</protein>
<keyword evidence="3" id="KW-1185">Reference proteome</keyword>
<proteinExistence type="predicted"/>
<dbReference type="RefSeq" id="WP_123126686.1">
    <property type="nucleotide sequence ID" value="NZ_RJJD01000004.1"/>
</dbReference>
<dbReference type="Pfam" id="PF13481">
    <property type="entry name" value="AAA_25"/>
    <property type="match status" value="1"/>
</dbReference>
<dbReference type="InterPro" id="IPR027417">
    <property type="entry name" value="P-loop_NTPase"/>
</dbReference>
<dbReference type="EMBL" id="RJJD01000004">
    <property type="protein sequence ID" value="RNI28831.1"/>
    <property type="molecule type" value="Genomic_DNA"/>
</dbReference>
<evidence type="ECO:0000313" key="2">
    <source>
        <dbReference type="EMBL" id="RNI28831.1"/>
    </source>
</evidence>
<accession>A0A3M9MTJ7</accession>
<dbReference type="Gene3D" id="3.40.50.300">
    <property type="entry name" value="P-loop containing nucleotide triphosphate hydrolases"/>
    <property type="match status" value="1"/>
</dbReference>
<evidence type="ECO:0000313" key="3">
    <source>
        <dbReference type="Proteomes" id="UP000272117"/>
    </source>
</evidence>
<gene>
    <name evidence="2" type="ORF">EFB08_09395</name>
</gene>
<dbReference type="OrthoDB" id="795326at2"/>
<comment type="caution">
    <text evidence="2">The sequence shown here is derived from an EMBL/GenBank/DDBJ whole genome shotgun (WGS) entry which is preliminary data.</text>
</comment>
<name>A0A3M9MTJ7_9BACT</name>
<evidence type="ECO:0000256" key="1">
    <source>
        <dbReference type="SAM" id="MobiDB-lite"/>
    </source>
</evidence>
<dbReference type="AlphaFoldDB" id="A0A3M9MTJ7"/>
<sequence length="421" mass="45947">MANDLYPDGGTQGETRGRIQSARAQSSRAYNARDGPVEPGLYRRYATEAQEGFVNGSTGELLLPFGGGGIPEPSLTSLRIHEMAERALIDLDQVQPEPERFLTLAQAGETFTLGTAGNFSLVTGKAKSRKTFFTTMLIASALAGETAEGVIRGCLPYGKEGVLLFDTEQGHHHVQMAARRAVTLAGPEAIGWLETYSLRAYSPVDRLAVIEYLLLSTPGVGLVVIDGIRDLVTSINDEEQASMLMGKLLRWSKELGIHIVVVLHQNKGDSNARGHLGTEANNKAEIVISVTLDKNKGSSSAKVECSRELGFSPFSFTVNEEGLPMIVERDESAEGKPAKRGKREIPPETMRGMLDRIFDLHPNPKYGELAKYLMEQAAGEDYPITLTKAKTLVSDLKAKGEIRVEGKEGTRYSYYVLELPF</sequence>
<evidence type="ECO:0008006" key="4">
    <source>
        <dbReference type="Google" id="ProtNLM"/>
    </source>
</evidence>
<dbReference type="Proteomes" id="UP000272117">
    <property type="component" value="Unassembled WGS sequence"/>
</dbReference>
<reference evidence="2 3" key="1">
    <citation type="submission" date="2018-11" db="EMBL/GenBank/DDBJ databases">
        <title>Rufibacter latericius sp. nov., isolated from water in Baiyang Lake.</title>
        <authorList>
            <person name="Yang Y."/>
        </authorList>
    </citation>
    <scope>NUCLEOTIDE SEQUENCE [LARGE SCALE GENOMIC DNA]</scope>
    <source>
        <strain evidence="2 3">R-22-1c-1</strain>
    </source>
</reference>
<feature type="region of interest" description="Disordered" evidence="1">
    <location>
        <begin position="1"/>
        <end position="37"/>
    </location>
</feature>
<dbReference type="SUPFAM" id="SSF52540">
    <property type="entry name" value="P-loop containing nucleoside triphosphate hydrolases"/>
    <property type="match status" value="1"/>
</dbReference>
<organism evidence="2 3">
    <name type="scientific">Rufibacter latericius</name>
    <dbReference type="NCBI Taxonomy" id="2487040"/>
    <lineage>
        <taxon>Bacteria</taxon>
        <taxon>Pseudomonadati</taxon>
        <taxon>Bacteroidota</taxon>
        <taxon>Cytophagia</taxon>
        <taxon>Cytophagales</taxon>
        <taxon>Hymenobacteraceae</taxon>
        <taxon>Rufibacter</taxon>
    </lineage>
</organism>